<gene>
    <name evidence="1" type="ORF">SCLCIDRAFT_133193</name>
</gene>
<dbReference type="EMBL" id="KN822121">
    <property type="protein sequence ID" value="KIM56184.1"/>
    <property type="molecule type" value="Genomic_DNA"/>
</dbReference>
<feature type="non-terminal residue" evidence="1">
    <location>
        <position position="1"/>
    </location>
</feature>
<accession>A0A0C3DIN9</accession>
<dbReference type="HOGENOM" id="CLU_046162_0_0_1"/>
<dbReference type="Proteomes" id="UP000053989">
    <property type="component" value="Unassembled WGS sequence"/>
</dbReference>
<proteinExistence type="predicted"/>
<dbReference type="STRING" id="1036808.A0A0C3DIN9"/>
<reference evidence="2" key="2">
    <citation type="submission" date="2015-01" db="EMBL/GenBank/DDBJ databases">
        <title>Evolutionary Origins and Diversification of the Mycorrhizal Mutualists.</title>
        <authorList>
            <consortium name="DOE Joint Genome Institute"/>
            <consortium name="Mycorrhizal Genomics Consortium"/>
            <person name="Kohler A."/>
            <person name="Kuo A."/>
            <person name="Nagy L.G."/>
            <person name="Floudas D."/>
            <person name="Copeland A."/>
            <person name="Barry K.W."/>
            <person name="Cichocki N."/>
            <person name="Veneault-Fourrey C."/>
            <person name="LaButti K."/>
            <person name="Lindquist E.A."/>
            <person name="Lipzen A."/>
            <person name="Lundell T."/>
            <person name="Morin E."/>
            <person name="Murat C."/>
            <person name="Riley R."/>
            <person name="Ohm R."/>
            <person name="Sun H."/>
            <person name="Tunlid A."/>
            <person name="Henrissat B."/>
            <person name="Grigoriev I.V."/>
            <person name="Hibbett D.S."/>
            <person name="Martin F."/>
        </authorList>
    </citation>
    <scope>NUCLEOTIDE SEQUENCE [LARGE SCALE GENOMIC DNA]</scope>
    <source>
        <strain evidence="2">Foug A</strain>
    </source>
</reference>
<evidence type="ECO:0000313" key="1">
    <source>
        <dbReference type="EMBL" id="KIM56184.1"/>
    </source>
</evidence>
<dbReference type="OrthoDB" id="2634326at2759"/>
<sequence length="258" mass="29201">IAYFFPHLALFVNGDSKEQRERYLHNWLVSQSAWITRLLISDPSPVVPRCWHDFLNTIPAMIASTCSGRQLQASADLFGPDFVRVTQTTASEVQFQDITLDHASIGQIDDTTKGKILWDLYEHNFQFEFLALDCLLVPQAWSDPNNSCLDEVRQVFPGDELSMCVEPFLTKNQGLVSQEPAEKRCYIEKFRVLLSSWPGFPSDLTLLMPSATSACVWTVEKHLAQFYTQSFFDNFGHPPIVPHLIPDPPCTVYPVGGC</sequence>
<dbReference type="InParanoid" id="A0A0C3DIN9"/>
<keyword evidence="2" id="KW-1185">Reference proteome</keyword>
<reference evidence="1 2" key="1">
    <citation type="submission" date="2014-04" db="EMBL/GenBank/DDBJ databases">
        <authorList>
            <consortium name="DOE Joint Genome Institute"/>
            <person name="Kuo A."/>
            <person name="Kohler A."/>
            <person name="Nagy L.G."/>
            <person name="Floudas D."/>
            <person name="Copeland A."/>
            <person name="Barry K.W."/>
            <person name="Cichocki N."/>
            <person name="Veneault-Fourrey C."/>
            <person name="LaButti K."/>
            <person name="Lindquist E.A."/>
            <person name="Lipzen A."/>
            <person name="Lundell T."/>
            <person name="Morin E."/>
            <person name="Murat C."/>
            <person name="Sun H."/>
            <person name="Tunlid A."/>
            <person name="Henrissat B."/>
            <person name="Grigoriev I.V."/>
            <person name="Hibbett D.S."/>
            <person name="Martin F."/>
            <person name="Nordberg H.P."/>
            <person name="Cantor M.N."/>
            <person name="Hua S.X."/>
        </authorList>
    </citation>
    <scope>NUCLEOTIDE SEQUENCE [LARGE SCALE GENOMIC DNA]</scope>
    <source>
        <strain evidence="1 2">Foug A</strain>
    </source>
</reference>
<organism evidence="1 2">
    <name type="scientific">Scleroderma citrinum Foug A</name>
    <dbReference type="NCBI Taxonomy" id="1036808"/>
    <lineage>
        <taxon>Eukaryota</taxon>
        <taxon>Fungi</taxon>
        <taxon>Dikarya</taxon>
        <taxon>Basidiomycota</taxon>
        <taxon>Agaricomycotina</taxon>
        <taxon>Agaricomycetes</taxon>
        <taxon>Agaricomycetidae</taxon>
        <taxon>Boletales</taxon>
        <taxon>Sclerodermatineae</taxon>
        <taxon>Sclerodermataceae</taxon>
        <taxon>Scleroderma</taxon>
    </lineage>
</organism>
<protein>
    <submittedName>
        <fullName evidence="1">Uncharacterized protein</fullName>
    </submittedName>
</protein>
<evidence type="ECO:0000313" key="2">
    <source>
        <dbReference type="Proteomes" id="UP000053989"/>
    </source>
</evidence>
<name>A0A0C3DIN9_9AGAM</name>
<dbReference type="AlphaFoldDB" id="A0A0C3DIN9"/>